<dbReference type="Proteomes" id="UP000073492">
    <property type="component" value="Unassembled WGS sequence"/>
</dbReference>
<dbReference type="OrthoDB" id="10635698at2759"/>
<keyword evidence="2" id="KW-1185">Reference proteome</keyword>
<proteinExistence type="predicted"/>
<gene>
    <name evidence="1" type="ORF">AC579_1204</name>
</gene>
<comment type="caution">
    <text evidence="1">The sequence shown here is derived from an EMBL/GenBank/DDBJ whole genome shotgun (WGS) entry which is preliminary data.</text>
</comment>
<protein>
    <submittedName>
        <fullName evidence="1">Uncharacterized protein</fullName>
    </submittedName>
</protein>
<evidence type="ECO:0000313" key="1">
    <source>
        <dbReference type="EMBL" id="KXT10390.1"/>
    </source>
</evidence>
<organism evidence="1 2">
    <name type="scientific">Pseudocercospora musae</name>
    <dbReference type="NCBI Taxonomy" id="113226"/>
    <lineage>
        <taxon>Eukaryota</taxon>
        <taxon>Fungi</taxon>
        <taxon>Dikarya</taxon>
        <taxon>Ascomycota</taxon>
        <taxon>Pezizomycotina</taxon>
        <taxon>Dothideomycetes</taxon>
        <taxon>Dothideomycetidae</taxon>
        <taxon>Mycosphaerellales</taxon>
        <taxon>Mycosphaerellaceae</taxon>
        <taxon>Pseudocercospora</taxon>
    </lineage>
</organism>
<evidence type="ECO:0000313" key="2">
    <source>
        <dbReference type="Proteomes" id="UP000073492"/>
    </source>
</evidence>
<accession>A0A139I6K6</accession>
<dbReference type="EMBL" id="LFZO01000264">
    <property type="protein sequence ID" value="KXT10390.1"/>
    <property type="molecule type" value="Genomic_DNA"/>
</dbReference>
<dbReference type="AlphaFoldDB" id="A0A139I6K6"/>
<sequence length="131" mass="15017">MPRYIVYSAKVAVDQRRSDMLMHALEGTVKQDHPSCCKAEYLENRRLHRSSLFHVSGVTILTRYWKSYIQDQQANIMAELTRLRELGVEIEDAENSYSITFSTLLWISQVSMDKASGSTQQPMDLGPELCT</sequence>
<reference evidence="1 2" key="1">
    <citation type="submission" date="2015-07" db="EMBL/GenBank/DDBJ databases">
        <title>Comparative genomics of the Sigatoka disease complex on banana suggests a link between parallel evolutionary changes in Pseudocercospora fijiensis and Pseudocercospora eumusae and increased virulence on the banana host.</title>
        <authorList>
            <person name="Chang T.-C."/>
            <person name="Salvucci A."/>
            <person name="Crous P.W."/>
            <person name="Stergiopoulos I."/>
        </authorList>
    </citation>
    <scope>NUCLEOTIDE SEQUENCE [LARGE SCALE GENOMIC DNA]</scope>
    <source>
        <strain evidence="1 2">CBS 116634</strain>
    </source>
</reference>
<name>A0A139I6K6_9PEZI</name>